<dbReference type="Proteomes" id="UP001595896">
    <property type="component" value="Unassembled WGS sequence"/>
</dbReference>
<dbReference type="InterPro" id="IPR029063">
    <property type="entry name" value="SAM-dependent_MTases_sf"/>
</dbReference>
<dbReference type="EC" id="2.1.1.-" evidence="1"/>
<comment type="caution">
    <text evidence="1">The sequence shown here is derived from an EMBL/GenBank/DDBJ whole genome shotgun (WGS) entry which is preliminary data.</text>
</comment>
<evidence type="ECO:0000313" key="2">
    <source>
        <dbReference type="Proteomes" id="UP001595896"/>
    </source>
</evidence>
<dbReference type="RefSeq" id="WP_377910214.1">
    <property type="nucleotide sequence ID" value="NZ_JBHSGK010000013.1"/>
</dbReference>
<accession>A0ABV9NWE6</accession>
<keyword evidence="1" id="KW-0808">Transferase</keyword>
<proteinExistence type="predicted"/>
<protein>
    <submittedName>
        <fullName evidence="1">tRNA (Mnm(5)s(2)U34)-methyltransferase</fullName>
        <ecNumber evidence="1">2.1.1.-</ecNumber>
    </submittedName>
</protein>
<reference evidence="2" key="1">
    <citation type="journal article" date="2019" name="Int. J. Syst. Evol. Microbiol.">
        <title>The Global Catalogue of Microorganisms (GCM) 10K type strain sequencing project: providing services to taxonomists for standard genome sequencing and annotation.</title>
        <authorList>
            <consortium name="The Broad Institute Genomics Platform"/>
            <consortium name="The Broad Institute Genome Sequencing Center for Infectious Disease"/>
            <person name="Wu L."/>
            <person name="Ma J."/>
        </authorList>
    </citation>
    <scope>NUCLEOTIDE SEQUENCE [LARGE SCALE GENOMIC DNA]</scope>
    <source>
        <strain evidence="2">JCM 12165</strain>
    </source>
</reference>
<dbReference type="SUPFAM" id="SSF53335">
    <property type="entry name" value="S-adenosyl-L-methionine-dependent methyltransferases"/>
    <property type="match status" value="1"/>
</dbReference>
<dbReference type="Gene3D" id="3.40.50.150">
    <property type="entry name" value="Vaccinia Virus protein VP39"/>
    <property type="match status" value="1"/>
</dbReference>
<evidence type="ECO:0000313" key="1">
    <source>
        <dbReference type="EMBL" id="MFC4737628.1"/>
    </source>
</evidence>
<dbReference type="PANTHER" id="PTHR35276:SF1">
    <property type="entry name" value="TRNA (MNM(5)S(2)U34)-METHYLTRANSFERASE, CHLOROPLASTIC"/>
    <property type="match status" value="1"/>
</dbReference>
<gene>
    <name evidence="1" type="ORF">ACFO4L_13575</name>
</gene>
<name>A0ABV9NWE6_9BACI</name>
<dbReference type="PANTHER" id="PTHR35276">
    <property type="entry name" value="S-ADENOSYL-L-METHIONINE-DEPENDENT METHYLTRANSFERASES SUPERFAMILY PROTEIN"/>
    <property type="match status" value="1"/>
</dbReference>
<dbReference type="GO" id="GO:0008168">
    <property type="term" value="F:methyltransferase activity"/>
    <property type="evidence" value="ECO:0007669"/>
    <property type="project" value="UniProtKB-KW"/>
</dbReference>
<dbReference type="InterPro" id="IPR010719">
    <property type="entry name" value="MnmM_MeTrfase"/>
</dbReference>
<dbReference type="Pfam" id="PF06962">
    <property type="entry name" value="rRNA_methylase"/>
    <property type="match status" value="1"/>
</dbReference>
<dbReference type="GO" id="GO:0032259">
    <property type="term" value="P:methylation"/>
    <property type="evidence" value="ECO:0007669"/>
    <property type="project" value="UniProtKB-KW"/>
</dbReference>
<dbReference type="EMBL" id="JBHSGK010000013">
    <property type="protein sequence ID" value="MFC4737628.1"/>
    <property type="molecule type" value="Genomic_DNA"/>
</dbReference>
<sequence>MENVLQYAKTLAAEVLPEDGIAVDATTGNGHDTVFLARLAPKGTVYSFDVQKQALDSCRNKLELEQLQAELIHDGHEHAARYVREEGIHAVMFNLGYLPGGPKDVTTTAETTITAVSFFLEKLLPGGRIILVIYHGHQEGKAEKGELLPFLQSLPQHAYQVLQYGFINQANDPPFICAIEKRRQRKG</sequence>
<keyword evidence="2" id="KW-1185">Reference proteome</keyword>
<organism evidence="1 2">
    <name type="scientific">Bacillus daqingensis</name>
    <dbReference type="NCBI Taxonomy" id="872396"/>
    <lineage>
        <taxon>Bacteria</taxon>
        <taxon>Bacillati</taxon>
        <taxon>Bacillota</taxon>
        <taxon>Bacilli</taxon>
        <taxon>Bacillales</taxon>
        <taxon>Bacillaceae</taxon>
        <taxon>Bacillus</taxon>
    </lineage>
</organism>
<keyword evidence="1" id="KW-0489">Methyltransferase</keyword>